<feature type="domain" description="Anaphylatoxin-like" evidence="5">
    <location>
        <begin position="677"/>
        <end position="713"/>
    </location>
</feature>
<dbReference type="PaxDb" id="8022-A0A060XJ69"/>
<evidence type="ECO:0000313" key="6">
    <source>
        <dbReference type="EMBL" id="CDQ79521.1"/>
    </source>
</evidence>
<dbReference type="PROSITE" id="PS01177">
    <property type="entry name" value="ANAPHYLATOXIN_1"/>
    <property type="match status" value="1"/>
</dbReference>
<sequence>MRNTLLLIMAALTAVSEQNPICLITAPNIVHLGVEETVTVQLQGAIKPTQITLYFLYQTDNNKVLSVKKHVTLNEANGYQEVVKMSVVPSLYEEAIKNIGKTKTIVPYIQLAAESNDLLKKKKRSFCQQKRVMSSSRQTNQSTIQERMSISGINVKIFNSKGLLVYNQALHSSKLLQRNIMIPDVETAGHWKIVATFINHPMSNSSVEFEVREYVLPTFEVTITALKPYYLVTEESFQFSVSVRYTYGKGVNGIAYVRFGLIDREGKRIHLPGLENKTSIQDGVASITLPTEDLRGKAEKQNIQHMEGYNLYIAVTVLETASGDLEEAESTSVKIVTSPYILDMSKTKKYFTPGGKFSILATTTHPDGSPAPDLRMRASVSVTSVGGTQESKMEGSGNSKGEAVLTFEVPKLATSMDIKMFAEGEDKEVVVSDAKMTVSAVQSEGNSYLSVEIEHVTLEPGGTMTVTLRDITPPGTPRPAYIYYMVLSKGRVVQMNRVQRTELTTFSLPYSLDLVPSFRLVAYYFTQAPEKTTIVADSVWADVKDICKGQIEILPFKEHKPADLVTVVVRTDQGDKVALAAVDTAVYILNKNNKLTPQKMFAYMNSYDLACSMGGGRNSQSVLQDAGLAFITNWVDTENHVRNDYSCNIRREKRALNHHQAFSDIINRYPDNMEKRCCQDGARFNSLGLSCESRHAKTTHKSISCRTAFLKCCRDATKLRNNIKKTRKTYSLARMDDDMDEEEAIDEVSVHLRSYFPQTWMWDIVDVEPSGLVR</sequence>
<dbReference type="InterPro" id="IPR011625">
    <property type="entry name" value="A2M_N_BRD"/>
</dbReference>
<dbReference type="GO" id="GO:0005615">
    <property type="term" value="C:extracellular space"/>
    <property type="evidence" value="ECO:0007669"/>
    <property type="project" value="TreeGrafter"/>
</dbReference>
<dbReference type="InterPro" id="IPR013783">
    <property type="entry name" value="Ig-like_fold"/>
</dbReference>
<dbReference type="InterPro" id="IPR050473">
    <property type="entry name" value="A2M/Complement_sys"/>
</dbReference>
<dbReference type="SMART" id="SM01359">
    <property type="entry name" value="A2M_N_2"/>
    <property type="match status" value="1"/>
</dbReference>
<organism evidence="6 7">
    <name type="scientific">Oncorhynchus mykiss</name>
    <name type="common">Rainbow trout</name>
    <name type="synonym">Salmo gairdneri</name>
    <dbReference type="NCBI Taxonomy" id="8022"/>
    <lineage>
        <taxon>Eukaryota</taxon>
        <taxon>Metazoa</taxon>
        <taxon>Chordata</taxon>
        <taxon>Craniata</taxon>
        <taxon>Vertebrata</taxon>
        <taxon>Euteleostomi</taxon>
        <taxon>Actinopterygii</taxon>
        <taxon>Neopterygii</taxon>
        <taxon>Teleostei</taxon>
        <taxon>Protacanthopterygii</taxon>
        <taxon>Salmoniformes</taxon>
        <taxon>Salmonidae</taxon>
        <taxon>Salmoninae</taxon>
        <taxon>Oncorhynchus</taxon>
    </lineage>
</organism>
<protein>
    <recommendedName>
        <fullName evidence="5">Anaphylatoxin-like domain-containing protein</fullName>
    </recommendedName>
</protein>
<dbReference type="Gene3D" id="2.60.40.1940">
    <property type="match status" value="1"/>
</dbReference>
<dbReference type="Gene3D" id="1.20.91.20">
    <property type="entry name" value="Anaphylotoxins (complement system)"/>
    <property type="match status" value="1"/>
</dbReference>
<evidence type="ECO:0000313" key="7">
    <source>
        <dbReference type="Proteomes" id="UP000193380"/>
    </source>
</evidence>
<dbReference type="PANTHER" id="PTHR11412:SF86">
    <property type="entry name" value="COMPLEMENT C4-A-RELATED"/>
    <property type="match status" value="1"/>
</dbReference>
<comment type="subcellular location">
    <subcellularLocation>
        <location evidence="1">Secreted</location>
    </subcellularLocation>
</comment>
<reference evidence="6" key="2">
    <citation type="submission" date="2014-03" db="EMBL/GenBank/DDBJ databases">
        <authorList>
            <person name="Genoscope - CEA"/>
        </authorList>
    </citation>
    <scope>NUCLEOTIDE SEQUENCE</scope>
</reference>
<gene>
    <name evidence="6" type="ORF">GSONMT00012607001</name>
</gene>
<keyword evidence="3" id="KW-1015">Disulfide bond</keyword>
<proteinExistence type="predicted"/>
<dbReference type="STRING" id="8022.A0A060XJ69"/>
<dbReference type="Pfam" id="PF01821">
    <property type="entry name" value="ANATO"/>
    <property type="match status" value="1"/>
</dbReference>
<dbReference type="GO" id="GO:0006956">
    <property type="term" value="P:complement activation"/>
    <property type="evidence" value="ECO:0007669"/>
    <property type="project" value="TreeGrafter"/>
</dbReference>
<dbReference type="InterPro" id="IPR041555">
    <property type="entry name" value="MG3"/>
</dbReference>
<dbReference type="InterPro" id="IPR000020">
    <property type="entry name" value="Anaphylatoxin/fibulin"/>
</dbReference>
<keyword evidence="2" id="KW-0964">Secreted</keyword>
<evidence type="ECO:0000259" key="5">
    <source>
        <dbReference type="PROSITE" id="PS01178"/>
    </source>
</evidence>
<dbReference type="FunFam" id="6.20.50.160:FF:000001">
    <property type="entry name" value="Complement component 4"/>
    <property type="match status" value="1"/>
</dbReference>
<dbReference type="Gene3D" id="2.60.40.1930">
    <property type="match status" value="3"/>
</dbReference>
<dbReference type="SMART" id="SM00104">
    <property type="entry name" value="ANATO"/>
    <property type="match status" value="1"/>
</dbReference>
<dbReference type="Gene3D" id="2.60.40.10">
    <property type="entry name" value="Immunoglobulins"/>
    <property type="match status" value="1"/>
</dbReference>
<dbReference type="PANTHER" id="PTHR11412">
    <property type="entry name" value="MACROGLOBULIN / COMPLEMENT"/>
    <property type="match status" value="1"/>
</dbReference>
<evidence type="ECO:0000256" key="4">
    <source>
        <dbReference type="SAM" id="SignalP"/>
    </source>
</evidence>
<dbReference type="Pfam" id="PF17791">
    <property type="entry name" value="MG3"/>
    <property type="match status" value="1"/>
</dbReference>
<dbReference type="Pfam" id="PF07703">
    <property type="entry name" value="A2M_BRD"/>
    <property type="match status" value="1"/>
</dbReference>
<dbReference type="AlphaFoldDB" id="A0A060XJ69"/>
<name>A0A060XJ69_ONCMY</name>
<dbReference type="PROSITE" id="PS01178">
    <property type="entry name" value="ANAPHYLATOXIN_2"/>
    <property type="match status" value="1"/>
</dbReference>
<evidence type="ECO:0000256" key="2">
    <source>
        <dbReference type="ARBA" id="ARBA00022525"/>
    </source>
</evidence>
<dbReference type="Gene3D" id="6.20.50.160">
    <property type="match status" value="1"/>
</dbReference>
<dbReference type="Pfam" id="PF17790">
    <property type="entry name" value="MG1"/>
    <property type="match status" value="1"/>
</dbReference>
<dbReference type="FunFam" id="2.60.40.1940:FF:000001">
    <property type="entry name" value="Complement component C3"/>
    <property type="match status" value="1"/>
</dbReference>
<evidence type="ECO:0000256" key="3">
    <source>
        <dbReference type="ARBA" id="ARBA00023157"/>
    </source>
</evidence>
<evidence type="ECO:0000256" key="1">
    <source>
        <dbReference type="ARBA" id="ARBA00004613"/>
    </source>
</evidence>
<dbReference type="EMBL" id="FR905468">
    <property type="protein sequence ID" value="CDQ79521.1"/>
    <property type="molecule type" value="Genomic_DNA"/>
</dbReference>
<dbReference type="InterPro" id="IPR041425">
    <property type="entry name" value="C3/4/5_MG1"/>
</dbReference>
<feature type="chain" id="PRO_5001590688" description="Anaphylatoxin-like domain-containing protein" evidence="4">
    <location>
        <begin position="19"/>
        <end position="774"/>
    </location>
</feature>
<feature type="signal peptide" evidence="4">
    <location>
        <begin position="1"/>
        <end position="18"/>
    </location>
</feature>
<accession>A0A060XJ69</accession>
<dbReference type="Proteomes" id="UP000193380">
    <property type="component" value="Unassembled WGS sequence"/>
</dbReference>
<dbReference type="SUPFAM" id="SSF47686">
    <property type="entry name" value="Anaphylotoxins (complement system)"/>
    <property type="match status" value="1"/>
</dbReference>
<dbReference type="CDD" id="cd00017">
    <property type="entry name" value="ANATO"/>
    <property type="match status" value="1"/>
</dbReference>
<dbReference type="InterPro" id="IPR018081">
    <property type="entry name" value="Anaphylatoxin_comp_syst"/>
</dbReference>
<reference evidence="6" key="1">
    <citation type="journal article" date="2014" name="Nat. Commun.">
        <title>The rainbow trout genome provides novel insights into evolution after whole-genome duplication in vertebrates.</title>
        <authorList>
            <person name="Berthelot C."/>
            <person name="Brunet F."/>
            <person name="Chalopin D."/>
            <person name="Juanchich A."/>
            <person name="Bernard M."/>
            <person name="Noel B."/>
            <person name="Bento P."/>
            <person name="Da Silva C."/>
            <person name="Labadie K."/>
            <person name="Alberti A."/>
            <person name="Aury J.M."/>
            <person name="Louis A."/>
            <person name="Dehais P."/>
            <person name="Bardou P."/>
            <person name="Montfort J."/>
            <person name="Klopp C."/>
            <person name="Cabau C."/>
            <person name="Gaspin C."/>
            <person name="Thorgaard G.H."/>
            <person name="Boussaha M."/>
            <person name="Quillet E."/>
            <person name="Guyomard R."/>
            <person name="Galiana D."/>
            <person name="Bobe J."/>
            <person name="Volff J.N."/>
            <person name="Genet C."/>
            <person name="Wincker P."/>
            <person name="Jaillon O."/>
            <person name="Roest Crollius H."/>
            <person name="Guiguen Y."/>
        </authorList>
    </citation>
    <scope>NUCLEOTIDE SEQUENCE [LARGE SCALE GENOMIC DNA]</scope>
</reference>
<keyword evidence="4" id="KW-0732">Signal</keyword>